<feature type="region of interest" description="Disordered" evidence="3">
    <location>
        <begin position="352"/>
        <end position="441"/>
    </location>
</feature>
<accession>A0A2G5V5A6</accession>
<dbReference type="OrthoDB" id="10013007at2759"/>
<dbReference type="Pfam" id="PF00640">
    <property type="entry name" value="PID"/>
    <property type="match status" value="1"/>
</dbReference>
<feature type="region of interest" description="Disordered" evidence="3">
    <location>
        <begin position="65"/>
        <end position="102"/>
    </location>
</feature>
<dbReference type="InterPro" id="IPR036860">
    <property type="entry name" value="SH2_dom_sf"/>
</dbReference>
<dbReference type="PROSITE" id="PS50001">
    <property type="entry name" value="SH2"/>
    <property type="match status" value="1"/>
</dbReference>
<name>A0A2G5V5A6_9PELO</name>
<feature type="compositionally biased region" description="Low complexity" evidence="3">
    <location>
        <begin position="81"/>
        <end position="99"/>
    </location>
</feature>
<protein>
    <recommendedName>
        <fullName evidence="8">SH2 domain-containing protein</fullName>
    </recommendedName>
</protein>
<dbReference type="PANTHER" id="PTHR15832">
    <property type="entry name" value="SHC (SRC HOMOLOGY DOMAIN C-TERMINAL) ADAPTOR HOMOLOG"/>
    <property type="match status" value="1"/>
</dbReference>
<keyword evidence="7" id="KW-1185">Reference proteome</keyword>
<feature type="domain" description="PID" evidence="4">
    <location>
        <begin position="168"/>
        <end position="280"/>
    </location>
</feature>
<dbReference type="CDD" id="cd00173">
    <property type="entry name" value="SH2"/>
    <property type="match status" value="1"/>
</dbReference>
<gene>
    <name evidence="6" type="primary">Cni-shc-2</name>
    <name evidence="6" type="synonym">Cnig_chr_II.g6488</name>
    <name evidence="6" type="ORF">B9Z55_006488</name>
</gene>
<dbReference type="STRING" id="1611254.A0A2G5V5A6"/>
<evidence type="ECO:0000259" key="4">
    <source>
        <dbReference type="PROSITE" id="PS01179"/>
    </source>
</evidence>
<dbReference type="PROSITE" id="PS01179">
    <property type="entry name" value="PID"/>
    <property type="match status" value="1"/>
</dbReference>
<comment type="caution">
    <text evidence="6">The sequence shown here is derived from an EMBL/GenBank/DDBJ whole genome shotgun (WGS) entry which is preliminary data.</text>
</comment>
<feature type="compositionally biased region" description="Basic residues" evidence="3">
    <location>
        <begin position="68"/>
        <end position="78"/>
    </location>
</feature>
<dbReference type="SUPFAM" id="SSF55550">
    <property type="entry name" value="SH2 domain"/>
    <property type="match status" value="1"/>
</dbReference>
<evidence type="ECO:0000256" key="1">
    <source>
        <dbReference type="ARBA" id="ARBA00022999"/>
    </source>
</evidence>
<feature type="region of interest" description="Disordered" evidence="3">
    <location>
        <begin position="23"/>
        <end position="43"/>
    </location>
</feature>
<sequence length="652" mass="72661">MTEMMVKFKKMYSRLKSSLLNHFQRGSNSSNNSNYDGLTKEERKRLRHSLAECQINEIYENHENSAHPSHHKHQHHFHAIPSSYSSSTTTKPSSRFPPTNTSISHAPLAPQEEYLDESGSSANSANTYFSDLLSSTSCSENSTTESVHCNYEETRNAFLMASGFPALSWNVQYIGSFPISGSHVDNLGKRIDSFVPAGSSVPQNVELSIAISGVKICCEKTILMSHSLRRVTEASARPDTQNVGYVATEPIGRTYRRLCHVFHCHSFKEAEEIQNLLQRASPEVIASSIQPIPKSTVSTSSMHPTNTASSMTEKRSASTVFLNRFLGKKGSQTVDETGQCKRKRRPVSAVFSSAIHRLSSSTSSVNPKRMSTIEPPTPTREQLLQLQSQMRCAASSPVPEEPRPTEMCASSTTTSTSSVASSSSSNGSSSSTATSPVPPAPQTSLVFDEKLGEWIYPIDQALMKQLDNCSYFVGQPTKDSMVYNLLSQPEGAFVIRYSESKSKCLALSMRVPVTHNPAGISHYLIIRNEHGFRLKLSATKKPFPTLQMMLTHHSVLESHLPCTLHFVQWQKTNFKQLQPMNTQERPPRTFNRHSTALTKIDENRNVTATSTAFRSSGRCGPDDFTTPKNRRTRHEINAMRRSHFFDDRQIVL</sequence>
<dbReference type="SUPFAM" id="SSF50729">
    <property type="entry name" value="PH domain-like"/>
    <property type="match status" value="1"/>
</dbReference>
<feature type="domain" description="SH2" evidence="5">
    <location>
        <begin position="471"/>
        <end position="580"/>
    </location>
</feature>
<dbReference type="Gene3D" id="3.30.505.10">
    <property type="entry name" value="SH2 domain"/>
    <property type="match status" value="1"/>
</dbReference>
<dbReference type="InterPro" id="IPR000980">
    <property type="entry name" value="SH2"/>
</dbReference>
<dbReference type="InterPro" id="IPR011993">
    <property type="entry name" value="PH-like_dom_sf"/>
</dbReference>
<evidence type="ECO:0000256" key="3">
    <source>
        <dbReference type="SAM" id="MobiDB-lite"/>
    </source>
</evidence>
<dbReference type="EMBL" id="PDUG01000002">
    <property type="protein sequence ID" value="PIC46994.1"/>
    <property type="molecule type" value="Genomic_DNA"/>
</dbReference>
<feature type="compositionally biased region" description="Polar residues" evidence="3">
    <location>
        <begin position="379"/>
        <end position="390"/>
    </location>
</feature>
<evidence type="ECO:0000313" key="7">
    <source>
        <dbReference type="Proteomes" id="UP000230233"/>
    </source>
</evidence>
<feature type="region of interest" description="Disordered" evidence="3">
    <location>
        <begin position="610"/>
        <end position="629"/>
    </location>
</feature>
<evidence type="ECO:0000256" key="2">
    <source>
        <dbReference type="PROSITE-ProRule" id="PRU00191"/>
    </source>
</evidence>
<dbReference type="AlphaFoldDB" id="A0A2G5V5A6"/>
<feature type="compositionally biased region" description="Low complexity" evidence="3">
    <location>
        <begin position="409"/>
        <end position="435"/>
    </location>
</feature>
<proteinExistence type="predicted"/>
<dbReference type="InterPro" id="IPR006020">
    <property type="entry name" value="PTB/PI_dom"/>
</dbReference>
<evidence type="ECO:0000259" key="5">
    <source>
        <dbReference type="PROSITE" id="PS50001"/>
    </source>
</evidence>
<dbReference type="SMART" id="SM00462">
    <property type="entry name" value="PTB"/>
    <property type="match status" value="1"/>
</dbReference>
<evidence type="ECO:0008006" key="8">
    <source>
        <dbReference type="Google" id="ProtNLM"/>
    </source>
</evidence>
<dbReference type="Proteomes" id="UP000230233">
    <property type="component" value="Chromosome II"/>
</dbReference>
<dbReference type="Pfam" id="PF00017">
    <property type="entry name" value="SH2"/>
    <property type="match status" value="1"/>
</dbReference>
<reference evidence="7" key="1">
    <citation type="submission" date="2017-10" db="EMBL/GenBank/DDBJ databases">
        <title>Rapid genome shrinkage in a self-fertile nematode reveals novel sperm competition proteins.</title>
        <authorList>
            <person name="Yin D."/>
            <person name="Schwarz E.M."/>
            <person name="Thomas C.G."/>
            <person name="Felde R.L."/>
            <person name="Korf I.F."/>
            <person name="Cutter A.D."/>
            <person name="Schartner C.M."/>
            <person name="Ralston E.J."/>
            <person name="Meyer B.J."/>
            <person name="Haag E.S."/>
        </authorList>
    </citation>
    <scope>NUCLEOTIDE SEQUENCE [LARGE SCALE GENOMIC DNA]</scope>
    <source>
        <strain evidence="7">JU1422</strain>
    </source>
</reference>
<dbReference type="Gene3D" id="2.30.29.30">
    <property type="entry name" value="Pleckstrin-homology domain (PH domain)/Phosphotyrosine-binding domain (PTB)"/>
    <property type="match status" value="1"/>
</dbReference>
<evidence type="ECO:0000313" key="6">
    <source>
        <dbReference type="EMBL" id="PIC46994.1"/>
    </source>
</evidence>
<feature type="region of interest" description="Disordered" evidence="3">
    <location>
        <begin position="295"/>
        <end position="314"/>
    </location>
</feature>
<organism evidence="6 7">
    <name type="scientific">Caenorhabditis nigoni</name>
    <dbReference type="NCBI Taxonomy" id="1611254"/>
    <lineage>
        <taxon>Eukaryota</taxon>
        <taxon>Metazoa</taxon>
        <taxon>Ecdysozoa</taxon>
        <taxon>Nematoda</taxon>
        <taxon>Chromadorea</taxon>
        <taxon>Rhabditida</taxon>
        <taxon>Rhabditina</taxon>
        <taxon>Rhabditomorpha</taxon>
        <taxon>Rhabditoidea</taxon>
        <taxon>Rhabditidae</taxon>
        <taxon>Peloderinae</taxon>
        <taxon>Caenorhabditis</taxon>
    </lineage>
</organism>
<dbReference type="PANTHER" id="PTHR15832:SF2">
    <property type="entry name" value="SH2 DOMAIN-CONTAINING PROTEIN"/>
    <property type="match status" value="1"/>
</dbReference>
<keyword evidence="1 2" id="KW-0727">SH2 domain</keyword>
<dbReference type="SMART" id="SM00252">
    <property type="entry name" value="SH2"/>
    <property type="match status" value="1"/>
</dbReference>